<protein>
    <submittedName>
        <fullName evidence="2">Uncharacterized protein</fullName>
    </submittedName>
</protein>
<name>A0AAV4UCK6_CAEEX</name>
<comment type="caution">
    <text evidence="2">The sequence shown here is derived from an EMBL/GenBank/DDBJ whole genome shotgun (WGS) entry which is preliminary data.</text>
</comment>
<dbReference type="EMBL" id="BPLR01012642">
    <property type="protein sequence ID" value="GIY55456.1"/>
    <property type="molecule type" value="Genomic_DNA"/>
</dbReference>
<feature type="region of interest" description="Disordered" evidence="1">
    <location>
        <begin position="13"/>
        <end position="37"/>
    </location>
</feature>
<sequence length="69" mass="7509">MWEGKTITMLLAKDSQKMSSSTPSNDVSSAKNFEDSPPSIHPACTVPWNIKNYVVCEGTIARGMSVGLY</sequence>
<dbReference type="Proteomes" id="UP001054945">
    <property type="component" value="Unassembled WGS sequence"/>
</dbReference>
<organism evidence="2 3">
    <name type="scientific">Caerostris extrusa</name>
    <name type="common">Bark spider</name>
    <name type="synonym">Caerostris bankana</name>
    <dbReference type="NCBI Taxonomy" id="172846"/>
    <lineage>
        <taxon>Eukaryota</taxon>
        <taxon>Metazoa</taxon>
        <taxon>Ecdysozoa</taxon>
        <taxon>Arthropoda</taxon>
        <taxon>Chelicerata</taxon>
        <taxon>Arachnida</taxon>
        <taxon>Araneae</taxon>
        <taxon>Araneomorphae</taxon>
        <taxon>Entelegynae</taxon>
        <taxon>Araneoidea</taxon>
        <taxon>Araneidae</taxon>
        <taxon>Caerostris</taxon>
    </lineage>
</organism>
<evidence type="ECO:0000256" key="1">
    <source>
        <dbReference type="SAM" id="MobiDB-lite"/>
    </source>
</evidence>
<keyword evidence="3" id="KW-1185">Reference proteome</keyword>
<evidence type="ECO:0000313" key="2">
    <source>
        <dbReference type="EMBL" id="GIY55456.1"/>
    </source>
</evidence>
<proteinExistence type="predicted"/>
<evidence type="ECO:0000313" key="3">
    <source>
        <dbReference type="Proteomes" id="UP001054945"/>
    </source>
</evidence>
<reference evidence="2 3" key="1">
    <citation type="submission" date="2021-06" db="EMBL/GenBank/DDBJ databases">
        <title>Caerostris extrusa draft genome.</title>
        <authorList>
            <person name="Kono N."/>
            <person name="Arakawa K."/>
        </authorList>
    </citation>
    <scope>NUCLEOTIDE SEQUENCE [LARGE SCALE GENOMIC DNA]</scope>
</reference>
<gene>
    <name evidence="2" type="ORF">CEXT_806561</name>
</gene>
<feature type="compositionally biased region" description="Polar residues" evidence="1">
    <location>
        <begin position="17"/>
        <end position="31"/>
    </location>
</feature>
<accession>A0AAV4UCK6</accession>
<dbReference type="AlphaFoldDB" id="A0AAV4UCK6"/>